<dbReference type="Proteomes" id="UP000179734">
    <property type="component" value="Unassembled WGS sequence"/>
</dbReference>
<keyword evidence="2" id="KW-1185">Reference proteome</keyword>
<accession>A0A1S1NI61</accession>
<organism evidence="1 2">
    <name type="scientific">Mycobacterium talmoniae</name>
    <dbReference type="NCBI Taxonomy" id="1858794"/>
    <lineage>
        <taxon>Bacteria</taxon>
        <taxon>Bacillati</taxon>
        <taxon>Actinomycetota</taxon>
        <taxon>Actinomycetes</taxon>
        <taxon>Mycobacteriales</taxon>
        <taxon>Mycobacteriaceae</taxon>
        <taxon>Mycobacterium</taxon>
    </lineage>
</organism>
<gene>
    <name evidence="1" type="ORF">BKN37_14545</name>
</gene>
<evidence type="ECO:0000313" key="2">
    <source>
        <dbReference type="Proteomes" id="UP000179734"/>
    </source>
</evidence>
<protein>
    <submittedName>
        <fullName evidence="1">Uncharacterized protein</fullName>
    </submittedName>
</protein>
<dbReference type="EMBL" id="MLQM01000073">
    <property type="protein sequence ID" value="OHV03538.1"/>
    <property type="molecule type" value="Genomic_DNA"/>
</dbReference>
<comment type="caution">
    <text evidence="1">The sequence shown here is derived from an EMBL/GenBank/DDBJ whole genome shotgun (WGS) entry which is preliminary data.</text>
</comment>
<name>A0A1S1NI61_9MYCO</name>
<sequence>MCYIFRMTVGDLADHDYWLPKTRWFSPRLDVAAVATILELQETTVRQYAARDVAGFPAPLTREGGRNYWSADQIFTYIDTERPQLRHRIPRLYAPANLNPAVFLFAERLAVQRPFGVNVEFAVHHWQPSDGRGPIAVAYPAPLDEPAWDYASMLLEQLPAVSAVAVVTNEISLLPGEHGWQAALGVAERGHPAWAALRFKNVRKHVVEMGWYHLAHLLGHDLPWWSASLRDLNAITSWFPGAPRQQIRPRGLFYNESMLRQLVTHAPHSDAARLGDLVDRINRILEGPAIGDELPVGEETERPGLVQAAEPLYRLPEIPAAPDEHELGWLLHQHVPDPLAADTAATTVRMLRPLEPLVAYVAHIGPQRGTLATEWLSDSVAVSAPASDELGFAIARQAVSETERVTRYCKHRRNPLTWLVETDAGAVYATVGTKVPATGHLIEFELAEHSAFFRDSNGSVWPLPAPARGHYYTSGYAGTGPNNLYKSVRALASDASRNLAALGGHVTVDERSPLWRYILRNEPPFALNKAELATAVSGCR</sequence>
<evidence type="ECO:0000313" key="1">
    <source>
        <dbReference type="EMBL" id="OHV03538.1"/>
    </source>
</evidence>
<dbReference type="AlphaFoldDB" id="A0A1S1NI61"/>
<proteinExistence type="predicted"/>
<reference evidence="1 2" key="1">
    <citation type="submission" date="2016-10" db="EMBL/GenBank/DDBJ databases">
        <title>Genome sequence of Mycobacterium talmonii.</title>
        <authorList>
            <person name="Greninger A.L."/>
            <person name="Elliott B."/>
            <person name="Vasireddy S."/>
            <person name="Vasireddy R."/>
        </authorList>
    </citation>
    <scope>NUCLEOTIDE SEQUENCE [LARGE SCALE GENOMIC DNA]</scope>
    <source>
        <strain evidence="2">NE-TNMC-100812</strain>
    </source>
</reference>